<comment type="caution">
    <text evidence="4">The sequence shown here is derived from an EMBL/GenBank/DDBJ whole genome shotgun (WGS) entry which is preliminary data.</text>
</comment>
<evidence type="ECO:0000313" key="5">
    <source>
        <dbReference type="Proteomes" id="UP000186341"/>
    </source>
</evidence>
<accession>A0A1U7NF83</accession>
<dbReference type="InterPro" id="IPR015421">
    <property type="entry name" value="PyrdxlP-dep_Trfase_major"/>
</dbReference>
<dbReference type="PANTHER" id="PTHR11601:SF50">
    <property type="entry name" value="CYSTEINE DESULFURASE ISCS 2-RELATED"/>
    <property type="match status" value="1"/>
</dbReference>
<organism evidence="4 5">
    <name type="scientific">Ileibacterium valens</name>
    <dbReference type="NCBI Taxonomy" id="1862668"/>
    <lineage>
        <taxon>Bacteria</taxon>
        <taxon>Bacillati</taxon>
        <taxon>Bacillota</taxon>
        <taxon>Erysipelotrichia</taxon>
        <taxon>Erysipelotrichales</taxon>
        <taxon>Erysipelotrichaceae</taxon>
        <taxon>Ileibacterium</taxon>
    </lineage>
</organism>
<evidence type="ECO:0000313" key="4">
    <source>
        <dbReference type="EMBL" id="OLU38795.1"/>
    </source>
</evidence>
<dbReference type="OrthoDB" id="9808002at2"/>
<reference evidence="4 5" key="1">
    <citation type="submission" date="2016-11" db="EMBL/GenBank/DDBJ databases">
        <title>Description of two novel members of the family Erysipelotrichaceae: Ileibacterium lipovorans gen. nov., sp. nov. and Dubosiella newyorkensis, gen. nov., sp. nov.</title>
        <authorList>
            <person name="Cox L.M."/>
            <person name="Sohn J."/>
            <person name="Tyrrell K.L."/>
            <person name="Citron D.M."/>
            <person name="Lawson P.A."/>
            <person name="Patel N.B."/>
            <person name="Iizumi T."/>
            <person name="Perez-Perez G.I."/>
            <person name="Goldstein E.J."/>
            <person name="Blaser M.J."/>
        </authorList>
    </citation>
    <scope>NUCLEOTIDE SEQUENCE [LARGE SCALE GENOMIC DNA]</scope>
    <source>
        <strain evidence="4 5">NYU-BL-A3</strain>
    </source>
</reference>
<dbReference type="GeneID" id="82203082"/>
<dbReference type="Pfam" id="PF00266">
    <property type="entry name" value="Aminotran_5"/>
    <property type="match status" value="1"/>
</dbReference>
<keyword evidence="5" id="KW-1185">Reference proteome</keyword>
<dbReference type="InterPro" id="IPR000192">
    <property type="entry name" value="Aminotrans_V_dom"/>
</dbReference>
<dbReference type="GO" id="GO:0003824">
    <property type="term" value="F:catalytic activity"/>
    <property type="evidence" value="ECO:0007669"/>
    <property type="project" value="UniProtKB-ARBA"/>
</dbReference>
<protein>
    <submittedName>
        <fullName evidence="4">Cysteine desulfurase</fullName>
    </submittedName>
</protein>
<dbReference type="PANTHER" id="PTHR11601">
    <property type="entry name" value="CYSTEINE DESULFURYLASE FAMILY MEMBER"/>
    <property type="match status" value="1"/>
</dbReference>
<proteinExistence type="predicted"/>
<dbReference type="SUPFAM" id="SSF53383">
    <property type="entry name" value="PLP-dependent transferases"/>
    <property type="match status" value="1"/>
</dbReference>
<dbReference type="InterPro" id="IPR015424">
    <property type="entry name" value="PyrdxlP-dep_Trfase"/>
</dbReference>
<dbReference type="Gene3D" id="3.90.1150.10">
    <property type="entry name" value="Aspartate Aminotransferase, domain 1"/>
    <property type="match status" value="1"/>
</dbReference>
<evidence type="ECO:0000259" key="3">
    <source>
        <dbReference type="Pfam" id="PF00266"/>
    </source>
</evidence>
<dbReference type="AlphaFoldDB" id="A0A1U7NF83"/>
<evidence type="ECO:0000256" key="2">
    <source>
        <dbReference type="ARBA" id="ARBA00022898"/>
    </source>
</evidence>
<feature type="domain" description="Aminotransferase class V" evidence="3">
    <location>
        <begin position="2"/>
        <end position="361"/>
    </location>
</feature>
<dbReference type="InterPro" id="IPR016454">
    <property type="entry name" value="Cysteine_dSase"/>
</dbReference>
<dbReference type="PIRSF" id="PIRSF005572">
    <property type="entry name" value="NifS"/>
    <property type="match status" value="1"/>
</dbReference>
<dbReference type="Gene3D" id="1.10.260.50">
    <property type="match status" value="1"/>
</dbReference>
<keyword evidence="2" id="KW-0663">Pyridoxal phosphate</keyword>
<dbReference type="Proteomes" id="UP000186341">
    <property type="component" value="Unassembled WGS sequence"/>
</dbReference>
<comment type="cofactor">
    <cofactor evidence="1">
        <name>pyridoxal 5'-phosphate</name>
        <dbReference type="ChEBI" id="CHEBI:597326"/>
    </cofactor>
</comment>
<dbReference type="EMBL" id="MPJW01000151">
    <property type="protein sequence ID" value="OLU38795.1"/>
    <property type="molecule type" value="Genomic_DNA"/>
</dbReference>
<name>A0A1U7NF83_9FIRM</name>
<dbReference type="InterPro" id="IPR015422">
    <property type="entry name" value="PyrdxlP-dep_Trfase_small"/>
</dbReference>
<evidence type="ECO:0000256" key="1">
    <source>
        <dbReference type="ARBA" id="ARBA00001933"/>
    </source>
</evidence>
<sequence length="376" mass="41214">MIYFDNAATTSVHPEVVSAYTRLLTEYGNPDSLHTIGREAKKKLEQSRTRIGKMLGVRPDEIIFTSCASESNTQAILGCAIANQSRGKHVITSNAEHSSSEHAFDELERLGFEVTRLPIGRDGKISLEDLRASIRKDTILVSLIHVSNEMGAVNDLNEISRIVSEHPTCLFHADCTQSFAKIDIPVQKLDLMTMSAHKIHGLKGSAMLIKKSSVRTHPIIFGGQQENGLRGGTENAPVHTVLAKTIRLAMEEKDQGLDKKVRTIRNYIAGEVEKIPGGKVLNPKDSVPYILNISFDSMTSEVLMNALDSRGVCVSAKSTCSSQEAGGNPILKKMGCSDQDATHAIRLSFSGNNTMEEAKQFILILKEIIQNYGLQL</sequence>
<dbReference type="RefSeq" id="WP_075819932.1">
    <property type="nucleotide sequence ID" value="NZ_CAPNHH010000073.1"/>
</dbReference>
<gene>
    <name evidence="4" type="ORF">BO222_07800</name>
</gene>
<dbReference type="Gene3D" id="3.40.640.10">
    <property type="entry name" value="Type I PLP-dependent aspartate aminotransferase-like (Major domain)"/>
    <property type="match status" value="1"/>
</dbReference>